<dbReference type="SUPFAM" id="SSF55961">
    <property type="entry name" value="Bet v1-like"/>
    <property type="match status" value="1"/>
</dbReference>
<feature type="region of interest" description="Disordered" evidence="7">
    <location>
        <begin position="821"/>
        <end position="847"/>
    </location>
</feature>
<dbReference type="Gene3D" id="3.40.850.10">
    <property type="entry name" value="Kinesin motor domain"/>
    <property type="match status" value="1"/>
</dbReference>
<feature type="domain" description="START" evidence="9">
    <location>
        <begin position="1654"/>
        <end position="1778"/>
    </location>
</feature>
<dbReference type="SUPFAM" id="SSF49879">
    <property type="entry name" value="SMAD/FHA domain"/>
    <property type="match status" value="1"/>
</dbReference>
<dbReference type="PANTHER" id="PTHR47117">
    <property type="entry name" value="STAR-RELATED LIPID TRANSFER PROTEIN 9"/>
    <property type="match status" value="1"/>
</dbReference>
<feature type="region of interest" description="Disordered" evidence="7">
    <location>
        <begin position="997"/>
        <end position="1064"/>
    </location>
</feature>
<reference evidence="10" key="1">
    <citation type="journal article" date="2023" name="Science">
        <title>Genome structures resolve the early diversification of teleost fishes.</title>
        <authorList>
            <person name="Parey E."/>
            <person name="Louis A."/>
            <person name="Montfort J."/>
            <person name="Bouchez O."/>
            <person name="Roques C."/>
            <person name="Iampietro C."/>
            <person name="Lluch J."/>
            <person name="Castinel A."/>
            <person name="Donnadieu C."/>
            <person name="Desvignes T."/>
            <person name="Floi Bucao C."/>
            <person name="Jouanno E."/>
            <person name="Wen M."/>
            <person name="Mejri S."/>
            <person name="Dirks R."/>
            <person name="Jansen H."/>
            <person name="Henkel C."/>
            <person name="Chen W.J."/>
            <person name="Zahm M."/>
            <person name="Cabau C."/>
            <person name="Klopp C."/>
            <person name="Thompson A.W."/>
            <person name="Robinson-Rechavi M."/>
            <person name="Braasch I."/>
            <person name="Lecointre G."/>
            <person name="Bobe J."/>
            <person name="Postlethwait J.H."/>
            <person name="Berthelot C."/>
            <person name="Roest Crollius H."/>
            <person name="Guiguen Y."/>
        </authorList>
    </citation>
    <scope>NUCLEOTIDE SEQUENCE</scope>
    <source>
        <strain evidence="10">NC1722</strain>
    </source>
</reference>
<dbReference type="GO" id="GO:0003777">
    <property type="term" value="F:microtubule motor activity"/>
    <property type="evidence" value="ECO:0007669"/>
    <property type="project" value="InterPro"/>
</dbReference>
<evidence type="ECO:0008006" key="12">
    <source>
        <dbReference type="Google" id="ProtNLM"/>
    </source>
</evidence>
<dbReference type="InterPro" id="IPR036961">
    <property type="entry name" value="Kinesin_motor_dom_sf"/>
</dbReference>
<evidence type="ECO:0000256" key="7">
    <source>
        <dbReference type="SAM" id="MobiDB-lite"/>
    </source>
</evidence>
<feature type="compositionally biased region" description="Basic and acidic residues" evidence="7">
    <location>
        <begin position="997"/>
        <end position="1020"/>
    </location>
</feature>
<feature type="compositionally biased region" description="Polar residues" evidence="7">
    <location>
        <begin position="1055"/>
        <end position="1064"/>
    </location>
</feature>
<feature type="domain" description="Kinesin motor" evidence="8">
    <location>
        <begin position="3"/>
        <end position="413"/>
    </location>
</feature>
<dbReference type="PROSITE" id="PS00411">
    <property type="entry name" value="KINESIN_MOTOR_1"/>
    <property type="match status" value="1"/>
</dbReference>
<feature type="coiled-coil region" evidence="6">
    <location>
        <begin position="672"/>
        <end position="717"/>
    </location>
</feature>
<feature type="coiled-coil region" evidence="6">
    <location>
        <begin position="1419"/>
        <end position="1454"/>
    </location>
</feature>
<dbReference type="InterPro" id="IPR002913">
    <property type="entry name" value="START_lipid-bd_dom"/>
</dbReference>
<feature type="region of interest" description="Disordered" evidence="7">
    <location>
        <begin position="863"/>
        <end position="891"/>
    </location>
</feature>
<dbReference type="Gene3D" id="3.30.530.20">
    <property type="match status" value="1"/>
</dbReference>
<organism evidence="10 11">
    <name type="scientific">Aldrovandia affinis</name>
    <dbReference type="NCBI Taxonomy" id="143900"/>
    <lineage>
        <taxon>Eukaryota</taxon>
        <taxon>Metazoa</taxon>
        <taxon>Chordata</taxon>
        <taxon>Craniata</taxon>
        <taxon>Vertebrata</taxon>
        <taxon>Euteleostomi</taxon>
        <taxon>Actinopterygii</taxon>
        <taxon>Neopterygii</taxon>
        <taxon>Teleostei</taxon>
        <taxon>Notacanthiformes</taxon>
        <taxon>Halosauridae</taxon>
        <taxon>Aldrovandia</taxon>
    </lineage>
</organism>
<feature type="compositionally biased region" description="Basic residues" evidence="7">
    <location>
        <begin position="1148"/>
        <end position="1157"/>
    </location>
</feature>
<feature type="region of interest" description="Disordered" evidence="7">
    <location>
        <begin position="1147"/>
        <end position="1167"/>
    </location>
</feature>
<dbReference type="SMART" id="SM00129">
    <property type="entry name" value="KISc"/>
    <property type="match status" value="1"/>
</dbReference>
<feature type="compositionally biased region" description="Polar residues" evidence="7">
    <location>
        <begin position="1239"/>
        <end position="1250"/>
    </location>
</feature>
<evidence type="ECO:0000256" key="3">
    <source>
        <dbReference type="ARBA" id="ARBA00023054"/>
    </source>
</evidence>
<dbReference type="GO" id="GO:0007018">
    <property type="term" value="P:microtubule-based movement"/>
    <property type="evidence" value="ECO:0007669"/>
    <property type="project" value="InterPro"/>
</dbReference>
<evidence type="ECO:0000256" key="1">
    <source>
        <dbReference type="ARBA" id="ARBA00022741"/>
    </source>
</evidence>
<dbReference type="InterPro" id="IPR023393">
    <property type="entry name" value="START-like_dom_sf"/>
</dbReference>
<dbReference type="Pfam" id="PF01852">
    <property type="entry name" value="START"/>
    <property type="match status" value="1"/>
</dbReference>
<dbReference type="GO" id="GO:0008289">
    <property type="term" value="F:lipid binding"/>
    <property type="evidence" value="ECO:0007669"/>
    <property type="project" value="InterPro"/>
</dbReference>
<evidence type="ECO:0000256" key="2">
    <source>
        <dbReference type="ARBA" id="ARBA00022840"/>
    </source>
</evidence>
<feature type="region of interest" description="Disordered" evidence="7">
    <location>
        <begin position="930"/>
        <end position="953"/>
    </location>
</feature>
<feature type="compositionally biased region" description="Polar residues" evidence="7">
    <location>
        <begin position="825"/>
        <end position="842"/>
    </location>
</feature>
<feature type="compositionally biased region" description="Low complexity" evidence="7">
    <location>
        <begin position="1033"/>
        <end position="1054"/>
    </location>
</feature>
<dbReference type="PANTHER" id="PTHR47117:SF1">
    <property type="entry name" value="STAR-RELATED LIPID TRANSFER PROTEIN 9"/>
    <property type="match status" value="1"/>
</dbReference>
<evidence type="ECO:0000259" key="8">
    <source>
        <dbReference type="PROSITE" id="PS50067"/>
    </source>
</evidence>
<proteinExistence type="inferred from homology"/>
<dbReference type="InterPro" id="IPR019821">
    <property type="entry name" value="Kinesin_motor_CS"/>
</dbReference>
<dbReference type="SUPFAM" id="SSF52540">
    <property type="entry name" value="P-loop containing nucleoside triphosphate hydrolases"/>
    <property type="match status" value="1"/>
</dbReference>
<keyword evidence="2 5" id="KW-0067">ATP-binding</keyword>
<dbReference type="EMBL" id="JAINUG010000072">
    <property type="protein sequence ID" value="KAJ8401133.1"/>
    <property type="molecule type" value="Genomic_DNA"/>
</dbReference>
<feature type="binding site" evidence="5">
    <location>
        <begin position="103"/>
        <end position="110"/>
    </location>
    <ligand>
        <name>ATP</name>
        <dbReference type="ChEBI" id="CHEBI:30616"/>
    </ligand>
</feature>
<dbReference type="Proteomes" id="UP001221898">
    <property type="component" value="Unassembled WGS sequence"/>
</dbReference>
<comment type="caution">
    <text evidence="10">The sequence shown here is derived from an EMBL/GenBank/DDBJ whole genome shotgun (WGS) entry which is preliminary data.</text>
</comment>
<name>A0AAD7SEX9_9TELE</name>
<evidence type="ECO:0000256" key="4">
    <source>
        <dbReference type="ARBA" id="ARBA00023175"/>
    </source>
</evidence>
<feature type="region of interest" description="Disordered" evidence="7">
    <location>
        <begin position="1553"/>
        <end position="1572"/>
    </location>
</feature>
<feature type="compositionally biased region" description="Basic and acidic residues" evidence="7">
    <location>
        <begin position="866"/>
        <end position="882"/>
    </location>
</feature>
<feature type="region of interest" description="Disordered" evidence="7">
    <location>
        <begin position="1214"/>
        <end position="1262"/>
    </location>
</feature>
<keyword evidence="1 5" id="KW-0547">Nucleotide-binding</keyword>
<evidence type="ECO:0000313" key="11">
    <source>
        <dbReference type="Proteomes" id="UP001221898"/>
    </source>
</evidence>
<feature type="region of interest" description="Disordered" evidence="7">
    <location>
        <begin position="1354"/>
        <end position="1376"/>
    </location>
</feature>
<dbReference type="Gene3D" id="2.60.200.20">
    <property type="match status" value="1"/>
</dbReference>
<dbReference type="InterPro" id="IPR001752">
    <property type="entry name" value="Kinesin_motor_dom"/>
</dbReference>
<comment type="similarity">
    <text evidence="5">Belongs to the TRAFAC class myosin-kinesin ATPase superfamily. Kinesin family.</text>
</comment>
<dbReference type="PROSITE" id="PS50067">
    <property type="entry name" value="KINESIN_MOTOR_2"/>
    <property type="match status" value="1"/>
</dbReference>
<accession>A0AAD7SEX9</accession>
<dbReference type="GO" id="GO:0008017">
    <property type="term" value="F:microtubule binding"/>
    <property type="evidence" value="ECO:0007669"/>
    <property type="project" value="InterPro"/>
</dbReference>
<keyword evidence="4 5" id="KW-0505">Motor protein</keyword>
<dbReference type="Pfam" id="PF00225">
    <property type="entry name" value="Kinesin"/>
    <property type="match status" value="1"/>
</dbReference>
<dbReference type="PROSITE" id="PS50848">
    <property type="entry name" value="START"/>
    <property type="match status" value="1"/>
</dbReference>
<sequence length="1797" mass="200847">MANVKVAIRVRPLSARESTDGRRIAVQVEDKVVRIKNVKLDGRLDGPADSREKQMEFGFDYCYWSVDPDAPHYASQEEVFQDLGVSVLAGASEGYNVCLFAYGQTGSGKTYTMMGTPASIGLTPRICQGLFRTEASSPEGQSSCRVEISFLEIYNERVRDLLRCAEQQKNPRCGFESTLRRGRMCRESWLRRRKCCVLKMFTGALSQGLIAPRGPPLPSLSQHVVSDYKQAVDLLEEGIAKRITAATHVHDASSRSHAIFSIQYTQAILEDNLPSEIVSKINLVDLAGSERADPQYCRDRITEGSNINKSLVTLGIVISALAQNSQMFSSCQSINSVASEGEGSTAGSQSSSLSSGGRRHCFIPYRDSVLTWLLKDSLGGNSRTIMIATVSPSCSSYNESLSTLRYAAHARNIINKPRVNEDASVRLIRELREEIDRLKSMLLSYEMQRNPSPSLSDEREGSISDIVLQNELKVEQLTKDWSDRWRDKKELLEQYSVDINRDRAGFLIHSLLPHLIALDRDVLSTGVTFYHLREGVTVIGPHDQETEPQIVHAAVACPVLQGESSCEIVNQQGTVTLRPVTGSVCAVNDRLVTEPCRLAQGAVITLGGVHKFRFNHPAEAAILRERRRASEGMLNYCSTDLDPLTPNSRAEGEGCWEQGECGTGAHPPRQRVEEQQRYVECLREEIQAEQQRAEKDLEREQAHLRQQQRDIQQWILQEKQRLAASEEKGKQELGVQTDPVSLPHPEGVVSEAMEGGSSSAVLPLSVTIGDRKRVMQEELLRHHALRRAESRVRRKRLHYQLEKIAQKRHLLEAKRELQRLENAFPSGQDSPTSLELGSTSRTRGPPRVLRRHSFSADILSPLAEQLKQEDSEMSDCEGKSEAESMDSQMSQDSLVMESSKKNTTVRPISKLAEVCPRLILPSHFRLSGKEKRVSNNQSTGEEEHIEAFSSLESCTSDEMPAEAYWRLCGVSQPNVIDRPETAKELVSLPKWTGESRYRDFESKTSKDSDTADSPRIDRAPKAMIKQILHKPVDSSSSGSMDFSDSLRSSESQESYNTDCTEGDNTTLEQQNFEDFKEQDSTGYQLKSCHYVSYPDNVVCADLGNSSGQVDEIMLVYSSEQESLANPLQDHSMLTRDHGTQTTIVDGRQRKRNRHKRSSTQEDDAVSLAPSECNTDILININPLLNGTQKEHHRVPEDLPMHNKFTNWSGVSYQPLSSTDSSVAQSDSKRSNWQKKKNSRQNPSSSGSQGSCFEAGGMAPKNRRAKEIEMLRKEREQVMAAVRLDMNPHHLTVELTEAKLHYGLGETDAMLKLLKSNSREEPSAVPTKQQLYDRHRRSIEGLRQDREARLQTCRRARSLSPSKHPASPGHHAELPTRVPELPSRRREYLQQLRQVVVQSSRVPEPPKQAGQCPSEIELLLRDYGRAREEARTEIARARDRLRERTEQEKRRLQQQALSRAVKDDLRFRTRVSSSTLCTGSSLSLSSGPTSGYNSSNTVLLKEGGRPVQALQVVGSSEVRDLKVRARPPVRASQNADSQRLWLSAQDVRLEVPVSGSEPQLLSPSGHYGTQSPSLASSISTSYQDIAKCTVDCAINEVRSAAAGDLGNLLEGRASGGWRYQGTERGVQAFYKPSASPSVHGFLGAMELERPLPSLWGMIRDHSKATLYNEWVRSAWTQALDDSTQLVYLLTDPSSCHLTQPRDFCCISTESKQTDEWVLAMRSVFEESLPRTTVDAVRGEMHPSAWVLQPTLRHGREVVRVVYLLQVDLGTPALPQRLLSVVARKQAAVIAELDAFFSL</sequence>
<evidence type="ECO:0000259" key="9">
    <source>
        <dbReference type="PROSITE" id="PS50848"/>
    </source>
</evidence>
<gene>
    <name evidence="10" type="ORF">AAFF_G00387150</name>
</gene>
<feature type="compositionally biased region" description="Low complexity" evidence="7">
    <location>
        <begin position="1216"/>
        <end position="1225"/>
    </location>
</feature>
<keyword evidence="3 6" id="KW-0175">Coiled coil</keyword>
<dbReference type="PRINTS" id="PR00380">
    <property type="entry name" value="KINESINHEAVY"/>
</dbReference>
<dbReference type="InterPro" id="IPR027417">
    <property type="entry name" value="P-loop_NTPase"/>
</dbReference>
<protein>
    <recommendedName>
        <fullName evidence="12">StAR-related lipid transfer protein 9-like</fullName>
    </recommendedName>
</protein>
<evidence type="ECO:0000256" key="5">
    <source>
        <dbReference type="PROSITE-ProRule" id="PRU00283"/>
    </source>
</evidence>
<evidence type="ECO:0000313" key="10">
    <source>
        <dbReference type="EMBL" id="KAJ8401133.1"/>
    </source>
</evidence>
<feature type="compositionally biased region" description="Polar residues" evidence="7">
    <location>
        <begin position="1555"/>
        <end position="1572"/>
    </location>
</feature>
<dbReference type="InterPro" id="IPR008984">
    <property type="entry name" value="SMAD_FHA_dom_sf"/>
</dbReference>
<evidence type="ECO:0000256" key="6">
    <source>
        <dbReference type="SAM" id="Coils"/>
    </source>
</evidence>
<dbReference type="GO" id="GO:0005524">
    <property type="term" value="F:ATP binding"/>
    <property type="evidence" value="ECO:0007669"/>
    <property type="project" value="UniProtKB-UniRule"/>
</dbReference>
<keyword evidence="11" id="KW-1185">Reference proteome</keyword>